<evidence type="ECO:0000256" key="2">
    <source>
        <dbReference type="ARBA" id="ARBA00022692"/>
    </source>
</evidence>
<evidence type="ECO:0000256" key="1">
    <source>
        <dbReference type="ARBA" id="ARBA00004141"/>
    </source>
</evidence>
<feature type="non-terminal residue" evidence="7">
    <location>
        <position position="1"/>
    </location>
</feature>
<evidence type="ECO:0000256" key="3">
    <source>
        <dbReference type="ARBA" id="ARBA00022989"/>
    </source>
</evidence>
<evidence type="ECO:0000256" key="5">
    <source>
        <dbReference type="SAM" id="Phobius"/>
    </source>
</evidence>
<dbReference type="InterPro" id="IPR029052">
    <property type="entry name" value="Metallo-depent_PP-like"/>
</dbReference>
<sequence>RFYRLLGSTSDHQIFLGRASRERDSDALNDMKHHHKLTVALCLIWASSILYGEMFAFWVPSLFTCSWPHHHLLKSDGVESDVKFTKVAIVTDPQLMDKTSFRLSSKTLALEVAQFYTDVNMRRSFFQSVLPFKPDVVLFLGDYFDGGPFLPEEEWYESLSRFKHVFGMNSQGQAGDVPTFYISGNHDIGYSRVASHKLDVISRYEKAFGSRNRRFMIGSTEFISIDAQAIDGNPQKELALEVWKFVQNVSSDAKSHPRVLLTHIPLYRPDQTPCGPHRASSVIDQRLWRHFKDQEVMYQNYITAESSKKLLELIKPTLVLSGHDHDQCTLTHKSEAGSVTEHTLGTISWQQGNLYPSFMLLSVPNAIHQNSSDQDNMLHTQLCFLPRQLFIYIWYLSLFVVTLLALLLWPNHGVSFLNNAADTISNVMKLSFLSDVTKEKNEDENCEYEMVWDAEGSMHLVKKVLQAPVKRQSDKSHVERGNAVMRSAARKNDIENVMDSNVGAGVSDPLMRSASKSRTKLVIQRVIRTIMMSIVIAAFNVPIYMMLLFKDWVEK</sequence>
<evidence type="ECO:0000313" key="8">
    <source>
        <dbReference type="Proteomes" id="UP000823674"/>
    </source>
</evidence>
<reference evidence="7 8" key="1">
    <citation type="submission" date="2021-03" db="EMBL/GenBank/DDBJ databases">
        <authorList>
            <person name="King G.J."/>
            <person name="Bancroft I."/>
            <person name="Baten A."/>
            <person name="Bloomfield J."/>
            <person name="Borpatragohain P."/>
            <person name="He Z."/>
            <person name="Irish N."/>
            <person name="Irwin J."/>
            <person name="Liu K."/>
            <person name="Mauleon R.P."/>
            <person name="Moore J."/>
            <person name="Morris R."/>
            <person name="Ostergaard L."/>
            <person name="Wang B."/>
            <person name="Wells R."/>
        </authorList>
    </citation>
    <scope>NUCLEOTIDE SEQUENCE [LARGE SCALE GENOMIC DNA]</scope>
    <source>
        <strain evidence="7">R-o-18</strain>
        <tissue evidence="7">Leaf</tissue>
    </source>
</reference>
<dbReference type="Proteomes" id="UP000823674">
    <property type="component" value="Chromosome A08"/>
</dbReference>
<dbReference type="InterPro" id="IPR033308">
    <property type="entry name" value="PGAP5/Cdc1/Ted1"/>
</dbReference>
<keyword evidence="2 5" id="KW-0812">Transmembrane</keyword>
<evidence type="ECO:0000313" key="7">
    <source>
        <dbReference type="EMBL" id="KAG5387813.1"/>
    </source>
</evidence>
<feature type="transmembrane region" description="Helical" evidence="5">
    <location>
        <begin position="389"/>
        <end position="409"/>
    </location>
</feature>
<evidence type="ECO:0000256" key="4">
    <source>
        <dbReference type="ARBA" id="ARBA00023136"/>
    </source>
</evidence>
<dbReference type="EMBL" id="JADBGQ010000007">
    <property type="protein sequence ID" value="KAG5387813.1"/>
    <property type="molecule type" value="Genomic_DNA"/>
</dbReference>
<keyword evidence="4 5" id="KW-0472">Membrane</keyword>
<protein>
    <recommendedName>
        <fullName evidence="6">Calcineurin-like phosphoesterase domain-containing protein</fullName>
    </recommendedName>
</protein>
<organism evidence="7 8">
    <name type="scientific">Brassica rapa subsp. trilocularis</name>
    <dbReference type="NCBI Taxonomy" id="1813537"/>
    <lineage>
        <taxon>Eukaryota</taxon>
        <taxon>Viridiplantae</taxon>
        <taxon>Streptophyta</taxon>
        <taxon>Embryophyta</taxon>
        <taxon>Tracheophyta</taxon>
        <taxon>Spermatophyta</taxon>
        <taxon>Magnoliopsida</taxon>
        <taxon>eudicotyledons</taxon>
        <taxon>Gunneridae</taxon>
        <taxon>Pentapetalae</taxon>
        <taxon>rosids</taxon>
        <taxon>malvids</taxon>
        <taxon>Brassicales</taxon>
        <taxon>Brassicaceae</taxon>
        <taxon>Brassiceae</taxon>
        <taxon>Brassica</taxon>
    </lineage>
</organism>
<dbReference type="CDD" id="cd07384">
    <property type="entry name" value="MPP_Cdc1_like"/>
    <property type="match status" value="1"/>
</dbReference>
<accession>A0ABQ7LML5</accession>
<dbReference type="SUPFAM" id="SSF56300">
    <property type="entry name" value="Metallo-dependent phosphatases"/>
    <property type="match status" value="1"/>
</dbReference>
<dbReference type="PANTHER" id="PTHR13315">
    <property type="entry name" value="METALLO PHOSPHOESTERASE RELATED"/>
    <property type="match status" value="1"/>
</dbReference>
<keyword evidence="8" id="KW-1185">Reference proteome</keyword>
<keyword evidence="3 5" id="KW-1133">Transmembrane helix</keyword>
<gene>
    <name evidence="7" type="primary">A08p001720.1_BraROA</name>
    <name evidence="7" type="ORF">IGI04_029354</name>
</gene>
<dbReference type="Pfam" id="PF00149">
    <property type="entry name" value="Metallophos"/>
    <property type="match status" value="1"/>
</dbReference>
<name>A0ABQ7LML5_BRACM</name>
<feature type="domain" description="Calcineurin-like phosphoesterase" evidence="6">
    <location>
        <begin position="87"/>
        <end position="326"/>
    </location>
</feature>
<dbReference type="InterPro" id="IPR004843">
    <property type="entry name" value="Calcineurin-like_PHP"/>
</dbReference>
<proteinExistence type="predicted"/>
<dbReference type="Gene3D" id="3.60.21.10">
    <property type="match status" value="1"/>
</dbReference>
<evidence type="ECO:0000259" key="6">
    <source>
        <dbReference type="Pfam" id="PF00149"/>
    </source>
</evidence>
<dbReference type="PANTHER" id="PTHR13315:SF4">
    <property type="entry name" value="METALLOPHOSPHOESTERASE, ISOFORM E"/>
    <property type="match status" value="1"/>
</dbReference>
<feature type="transmembrane region" description="Helical" evidence="5">
    <location>
        <begin position="526"/>
        <end position="549"/>
    </location>
</feature>
<feature type="transmembrane region" description="Helical" evidence="5">
    <location>
        <begin position="37"/>
        <end position="59"/>
    </location>
</feature>
<comment type="caution">
    <text evidence="7">The sequence shown here is derived from an EMBL/GenBank/DDBJ whole genome shotgun (WGS) entry which is preliminary data.</text>
</comment>
<comment type="subcellular location">
    <subcellularLocation>
        <location evidence="1">Membrane</location>
        <topology evidence="1">Multi-pass membrane protein</topology>
    </subcellularLocation>
</comment>